<keyword evidence="1" id="KW-1133">Transmembrane helix</keyword>
<evidence type="ECO:0000313" key="3">
    <source>
        <dbReference type="Proteomes" id="UP000780801"/>
    </source>
</evidence>
<evidence type="ECO:0000256" key="1">
    <source>
        <dbReference type="SAM" id="Phobius"/>
    </source>
</evidence>
<proteinExistence type="predicted"/>
<keyword evidence="1" id="KW-0812">Transmembrane</keyword>
<accession>A0A9P6FR78</accession>
<feature type="transmembrane region" description="Helical" evidence="1">
    <location>
        <begin position="21"/>
        <end position="41"/>
    </location>
</feature>
<comment type="caution">
    <text evidence="2">The sequence shown here is derived from an EMBL/GenBank/DDBJ whole genome shotgun (WGS) entry which is preliminary data.</text>
</comment>
<organism evidence="2 3">
    <name type="scientific">Lunasporangiospora selenospora</name>
    <dbReference type="NCBI Taxonomy" id="979761"/>
    <lineage>
        <taxon>Eukaryota</taxon>
        <taxon>Fungi</taxon>
        <taxon>Fungi incertae sedis</taxon>
        <taxon>Mucoromycota</taxon>
        <taxon>Mortierellomycotina</taxon>
        <taxon>Mortierellomycetes</taxon>
        <taxon>Mortierellales</taxon>
        <taxon>Mortierellaceae</taxon>
        <taxon>Lunasporangiospora</taxon>
    </lineage>
</organism>
<evidence type="ECO:0000313" key="2">
    <source>
        <dbReference type="EMBL" id="KAF9580162.1"/>
    </source>
</evidence>
<dbReference type="Proteomes" id="UP000780801">
    <property type="component" value="Unassembled WGS sequence"/>
</dbReference>
<dbReference type="EMBL" id="JAABOA010002243">
    <property type="protein sequence ID" value="KAF9580162.1"/>
    <property type="molecule type" value="Genomic_DNA"/>
</dbReference>
<dbReference type="AlphaFoldDB" id="A0A9P6FR78"/>
<keyword evidence="1" id="KW-0472">Membrane</keyword>
<protein>
    <submittedName>
        <fullName evidence="2">Uncharacterized protein</fullName>
    </submittedName>
</protein>
<name>A0A9P6FR78_9FUNG</name>
<feature type="non-terminal residue" evidence="2">
    <location>
        <position position="64"/>
    </location>
</feature>
<reference evidence="2" key="1">
    <citation type="journal article" date="2020" name="Fungal Divers.">
        <title>Resolving the Mortierellaceae phylogeny through synthesis of multi-gene phylogenetics and phylogenomics.</title>
        <authorList>
            <person name="Vandepol N."/>
            <person name="Liber J."/>
            <person name="Desiro A."/>
            <person name="Na H."/>
            <person name="Kennedy M."/>
            <person name="Barry K."/>
            <person name="Grigoriev I.V."/>
            <person name="Miller A.N."/>
            <person name="O'Donnell K."/>
            <person name="Stajich J.E."/>
            <person name="Bonito G."/>
        </authorList>
    </citation>
    <scope>NUCLEOTIDE SEQUENCE</scope>
    <source>
        <strain evidence="2">KOD1015</strain>
    </source>
</reference>
<gene>
    <name evidence="2" type="ORF">BGW38_003306</name>
</gene>
<keyword evidence="3" id="KW-1185">Reference proteome</keyword>
<sequence>MTRSAHHHNQHTTITSPTRPIVLQTLTTLSTIVFTVIPVVIKAGPSPSWGHWYSWKDAVRFIEP</sequence>